<dbReference type="AlphaFoldDB" id="A0AAU8K125"/>
<organism evidence="2">
    <name type="scientific">Kitasatospora camelliae</name>
    <dbReference type="NCBI Taxonomy" id="3156397"/>
    <lineage>
        <taxon>Bacteria</taxon>
        <taxon>Bacillati</taxon>
        <taxon>Actinomycetota</taxon>
        <taxon>Actinomycetes</taxon>
        <taxon>Kitasatosporales</taxon>
        <taxon>Streptomycetaceae</taxon>
        <taxon>Kitasatospora</taxon>
    </lineage>
</organism>
<gene>
    <name evidence="2" type="ORF">ABWK59_27420</name>
</gene>
<evidence type="ECO:0000313" key="2">
    <source>
        <dbReference type="EMBL" id="XCM82380.1"/>
    </source>
</evidence>
<dbReference type="RefSeq" id="WP_354643312.1">
    <property type="nucleotide sequence ID" value="NZ_CP159872.1"/>
</dbReference>
<reference evidence="2" key="1">
    <citation type="submission" date="2024-06" db="EMBL/GenBank/DDBJ databases">
        <title>The genome sequences of Kitasatospora sp. strain HUAS MG31.</title>
        <authorList>
            <person name="Mo P."/>
        </authorList>
    </citation>
    <scope>NUCLEOTIDE SEQUENCE</scope>
    <source>
        <strain evidence="2">HUAS MG31</strain>
    </source>
</reference>
<dbReference type="KEGG" id="kcm:ABWK59_27420"/>
<accession>A0AAU8K125</accession>
<sequence>MRGELMARRGKAPTGPDTGAVSTFVAVSAAALVILVGIVLDLGGRLRVIEQTDALAQEAARAGGQQLDEAALRDGRGYLVDEPRAREAVQAYLAGHHLTGEVDLHTPGVVSVTIDAHYDTSLLRLIRINTLPVRGTGKAVLVHGVTNEETG</sequence>
<evidence type="ECO:0000256" key="1">
    <source>
        <dbReference type="SAM" id="Phobius"/>
    </source>
</evidence>
<keyword evidence="1" id="KW-0812">Transmembrane</keyword>
<dbReference type="EMBL" id="CP159872">
    <property type="protein sequence ID" value="XCM82380.1"/>
    <property type="molecule type" value="Genomic_DNA"/>
</dbReference>
<feature type="transmembrane region" description="Helical" evidence="1">
    <location>
        <begin position="20"/>
        <end position="40"/>
    </location>
</feature>
<keyword evidence="1" id="KW-1133">Transmembrane helix</keyword>
<name>A0AAU8K125_9ACTN</name>
<protein>
    <recommendedName>
        <fullName evidence="3">Flp pilus-assembly TadE/G-like protein</fullName>
    </recommendedName>
</protein>
<evidence type="ECO:0008006" key="3">
    <source>
        <dbReference type="Google" id="ProtNLM"/>
    </source>
</evidence>
<keyword evidence="1" id="KW-0472">Membrane</keyword>
<proteinExistence type="predicted"/>